<dbReference type="InterPro" id="IPR042098">
    <property type="entry name" value="TauD-like_sf"/>
</dbReference>
<dbReference type="AlphaFoldDB" id="A0A9Q0R2K7"/>
<dbReference type="GO" id="GO:0016491">
    <property type="term" value="F:oxidoreductase activity"/>
    <property type="evidence" value="ECO:0007669"/>
    <property type="project" value="UniProtKB-KW"/>
</dbReference>
<protein>
    <recommendedName>
        <fullName evidence="2">TauD/TfdA-like domain-containing protein</fullName>
    </recommendedName>
</protein>
<accession>A0A9Q0R2K7</accession>
<dbReference type="Pfam" id="PF02668">
    <property type="entry name" value="TauD"/>
    <property type="match status" value="1"/>
</dbReference>
<name>A0A9Q0R2K7_9MAGN</name>
<feature type="domain" description="TauD/TfdA-like" evidence="2">
    <location>
        <begin position="29"/>
        <end position="308"/>
    </location>
</feature>
<organism evidence="3 4">
    <name type="scientific">Protea cynaroides</name>
    <dbReference type="NCBI Taxonomy" id="273540"/>
    <lineage>
        <taxon>Eukaryota</taxon>
        <taxon>Viridiplantae</taxon>
        <taxon>Streptophyta</taxon>
        <taxon>Embryophyta</taxon>
        <taxon>Tracheophyta</taxon>
        <taxon>Spermatophyta</taxon>
        <taxon>Magnoliopsida</taxon>
        <taxon>Proteales</taxon>
        <taxon>Proteaceae</taxon>
        <taxon>Protea</taxon>
    </lineage>
</organism>
<keyword evidence="1" id="KW-0560">Oxidoreductase</keyword>
<dbReference type="PANTHER" id="PTHR10696">
    <property type="entry name" value="GAMMA-BUTYROBETAINE HYDROXYLASE-RELATED"/>
    <property type="match status" value="1"/>
</dbReference>
<evidence type="ECO:0000256" key="1">
    <source>
        <dbReference type="ARBA" id="ARBA00023002"/>
    </source>
</evidence>
<comment type="caution">
    <text evidence="3">The sequence shown here is derived from an EMBL/GenBank/DDBJ whole genome shotgun (WGS) entry which is preliminary data.</text>
</comment>
<dbReference type="EMBL" id="JAMYWD010000001">
    <property type="protein sequence ID" value="KAJ4980610.1"/>
    <property type="molecule type" value="Genomic_DNA"/>
</dbReference>
<keyword evidence="4" id="KW-1185">Reference proteome</keyword>
<dbReference type="Gene3D" id="3.60.130.10">
    <property type="entry name" value="Clavaminate synthase-like"/>
    <property type="match status" value="1"/>
</dbReference>
<dbReference type="InterPro" id="IPR050411">
    <property type="entry name" value="AlphaKG_dependent_hydroxylases"/>
</dbReference>
<evidence type="ECO:0000313" key="3">
    <source>
        <dbReference type="EMBL" id="KAJ4980610.1"/>
    </source>
</evidence>
<reference evidence="3" key="1">
    <citation type="journal article" date="2023" name="Plant J.">
        <title>The genome of the king protea, Protea cynaroides.</title>
        <authorList>
            <person name="Chang J."/>
            <person name="Duong T.A."/>
            <person name="Schoeman C."/>
            <person name="Ma X."/>
            <person name="Roodt D."/>
            <person name="Barker N."/>
            <person name="Li Z."/>
            <person name="Van de Peer Y."/>
            <person name="Mizrachi E."/>
        </authorList>
    </citation>
    <scope>NUCLEOTIDE SEQUENCE</scope>
    <source>
        <tissue evidence="3">Young leaves</tissue>
    </source>
</reference>
<gene>
    <name evidence="3" type="ORF">NE237_031447</name>
</gene>
<dbReference type="Proteomes" id="UP001141806">
    <property type="component" value="Unassembled WGS sequence"/>
</dbReference>
<sequence>MEFVEGKIEEEKVLGGLVFPKTLYPPKDGFGREYGVSELVEMVREKQEWLSRLLQRHTAVLLRGFGIRSAEEFGKVVEAFGWEEMEYQGVTSRLKVADRVYSANEAPLHKLINFHHEMALIKQFPSKIFFFCAQPSPEGGETSIVPSHIIVDKMEKRVPEFVTNLSEMGCVIRRSLPKEIDDGAITSKTWKCFLQTEDKDVAKQRAQQRLPCCSINFNKDGSAELMYGPMNPVRVFGERKVWFNSILGYEEDFIFTFGDGSAFPSKALDTYRQILNENCVDIKWQKGDIMLLDNLCTQHARRPGKPPRVVLVSVCK</sequence>
<dbReference type="SUPFAM" id="SSF51197">
    <property type="entry name" value="Clavaminate synthase-like"/>
    <property type="match status" value="1"/>
</dbReference>
<proteinExistence type="predicted"/>
<evidence type="ECO:0000259" key="2">
    <source>
        <dbReference type="Pfam" id="PF02668"/>
    </source>
</evidence>
<dbReference type="OrthoDB" id="408743at2759"/>
<dbReference type="InterPro" id="IPR003819">
    <property type="entry name" value="TauD/TfdA-like"/>
</dbReference>
<evidence type="ECO:0000313" key="4">
    <source>
        <dbReference type="Proteomes" id="UP001141806"/>
    </source>
</evidence>
<dbReference type="PANTHER" id="PTHR10696:SF21">
    <property type="entry name" value="TAUD_TFDA-LIKE DOMAIN-CONTAINING PROTEIN"/>
    <property type="match status" value="1"/>
</dbReference>